<feature type="disulfide bond" evidence="9">
    <location>
        <begin position="103"/>
        <end position="141"/>
    </location>
</feature>
<feature type="transmembrane region" description="Helical" evidence="11">
    <location>
        <begin position="273"/>
        <end position="295"/>
    </location>
</feature>
<sequence>MKNPNFNPLRRLSPTNTAWVPLLMLLWTSGGGGGGGGMGGIGLTEAVDLGIVPSPRRCERIIIPMCQEIPYNNTKMPNLLGQFSQGEAAIKVHEYMPLVDIGCSQHLRFFLCSLYAPMCTPVVDAGIPSCRSICLEVRKNCLPVLRKFNYSWPAALDCNRLPNPGPETLCMEPDSNSSSTAPSSPLPDQRNPPPSQDLAEPSLCPPRQTWVGAGGVGGCAPVCGKDVLFRREDKHFAEVWLLVWAALCFASTLFTVLTYCLEPARFRYPEHPIICLSLCYLLYCLAYLLRLVAPIEVLSCERSPSGVVHLTVQGLLSPGCIITFILQYYFSLASGIWWLVLTFTWFLSAGKKWSSEALLAYASYFHATAWGLPAVATILVLSLKQVDGDELVGVCYVGLSRRWAHLAFVIVPLSTLLALGTMFIALGFVALFRIRRAIKSEADVPQVDVGTTTPLSTSSPLTTTNITKLEKLMVRIGIFSVLYTVPAVCVIACNVYEYVGRWHWEKVAVQAALRCTSGYQRGTGTPRHLQAGLVRAADCTLEQSIPSVEIFMLKIFMSLVVGITSGMWIWSSKTVMLWQKFFRGMCGRTNLRKKKGGQVYESPGQRGNDKATNGRHLGLAGWTTEGQTRPLPPLPQRPRPQNAMHLSQV</sequence>
<dbReference type="PANTHER" id="PTHR11309">
    <property type="entry name" value="FRIZZLED"/>
    <property type="match status" value="1"/>
</dbReference>
<dbReference type="PANTHER" id="PTHR11309:SF99">
    <property type="entry name" value="FRIZZLED-4"/>
    <property type="match status" value="1"/>
</dbReference>
<dbReference type="InterPro" id="IPR015526">
    <property type="entry name" value="Frizzled/SFRP"/>
</dbReference>
<feature type="transmembrane region" description="Helical" evidence="11">
    <location>
        <begin position="403"/>
        <end position="432"/>
    </location>
</feature>
<evidence type="ECO:0000256" key="10">
    <source>
        <dbReference type="SAM" id="MobiDB-lite"/>
    </source>
</evidence>
<dbReference type="Pfam" id="PF01534">
    <property type="entry name" value="Frizzled"/>
    <property type="match status" value="1"/>
</dbReference>
<evidence type="ECO:0000259" key="14">
    <source>
        <dbReference type="PROSITE" id="PS50261"/>
    </source>
</evidence>
<evidence type="ECO:0000256" key="4">
    <source>
        <dbReference type="ARBA" id="ARBA00022692"/>
    </source>
</evidence>
<reference evidence="15" key="1">
    <citation type="submission" date="2015-09" db="EMBL/GenBank/DDBJ databases">
        <title>Scylla olivacea transcriptome.</title>
        <authorList>
            <person name="Ikhwanuddin M."/>
        </authorList>
    </citation>
    <scope>NUCLEOTIDE SEQUENCE</scope>
</reference>
<keyword evidence="8" id="KW-0675">Receptor</keyword>
<feature type="disulfide bond" evidence="9">
    <location>
        <begin position="134"/>
        <end position="158"/>
    </location>
</feature>
<evidence type="ECO:0000313" key="15">
    <source>
        <dbReference type="EMBL" id="JAI62277.1"/>
    </source>
</evidence>
<dbReference type="GO" id="GO:0005615">
    <property type="term" value="C:extracellular space"/>
    <property type="evidence" value="ECO:0007669"/>
    <property type="project" value="TreeGrafter"/>
</dbReference>
<proteinExistence type="inferred from homology"/>
<protein>
    <recommendedName>
        <fullName evidence="16">Frizzled-4</fullName>
    </recommendedName>
</protein>
<keyword evidence="5 11" id="KW-1133">Transmembrane helix</keyword>
<dbReference type="Pfam" id="PF01392">
    <property type="entry name" value="Fz"/>
    <property type="match status" value="1"/>
</dbReference>
<feature type="domain" description="G-protein coupled receptors family 2 profile 2" evidence="14">
    <location>
        <begin position="237"/>
        <end position="577"/>
    </location>
</feature>
<dbReference type="SMART" id="SM00063">
    <property type="entry name" value="FRI"/>
    <property type="match status" value="1"/>
</dbReference>
<feature type="region of interest" description="Disordered" evidence="10">
    <location>
        <begin position="169"/>
        <end position="199"/>
    </location>
</feature>
<dbReference type="SUPFAM" id="SSF63501">
    <property type="entry name" value="Frizzled cysteine-rich domain"/>
    <property type="match status" value="1"/>
</dbReference>
<evidence type="ECO:0000259" key="13">
    <source>
        <dbReference type="PROSITE" id="PS50038"/>
    </source>
</evidence>
<feature type="transmembrane region" description="Helical" evidence="11">
    <location>
        <begin position="550"/>
        <end position="570"/>
    </location>
</feature>
<dbReference type="PROSITE" id="PS50261">
    <property type="entry name" value="G_PROTEIN_RECEP_F2_4"/>
    <property type="match status" value="1"/>
</dbReference>
<feature type="transmembrane region" description="Helical" evidence="11">
    <location>
        <begin position="239"/>
        <end position="261"/>
    </location>
</feature>
<dbReference type="InterPro" id="IPR017981">
    <property type="entry name" value="GPCR_2-like_7TM"/>
</dbReference>
<evidence type="ECO:0000256" key="1">
    <source>
        <dbReference type="ARBA" id="ARBA00004141"/>
    </source>
</evidence>
<keyword evidence="7 9" id="KW-1015">Disulfide bond</keyword>
<feature type="transmembrane region" description="Helical" evidence="11">
    <location>
        <begin position="358"/>
        <end position="383"/>
    </location>
</feature>
<comment type="similarity">
    <text evidence="2">Belongs to the G-protein coupled receptor Fz/Smo family.</text>
</comment>
<name>A0A0P4WD34_SCYOL</name>
<dbReference type="GO" id="GO:0004888">
    <property type="term" value="F:transmembrane signaling receptor activity"/>
    <property type="evidence" value="ECO:0007669"/>
    <property type="project" value="InterPro"/>
</dbReference>
<feature type="domain" description="FZ" evidence="13">
    <location>
        <begin position="53"/>
        <end position="173"/>
    </location>
</feature>
<dbReference type="InterPro" id="IPR000539">
    <property type="entry name" value="Frizzled/Smoothened_7TM"/>
</dbReference>
<dbReference type="GO" id="GO:0035567">
    <property type="term" value="P:non-canonical Wnt signaling pathway"/>
    <property type="evidence" value="ECO:0007669"/>
    <property type="project" value="TreeGrafter"/>
</dbReference>
<evidence type="ECO:0000256" key="12">
    <source>
        <dbReference type="SAM" id="SignalP"/>
    </source>
</evidence>
<feature type="transmembrane region" description="Helical" evidence="11">
    <location>
        <begin position="476"/>
        <end position="499"/>
    </location>
</feature>
<evidence type="ECO:0000256" key="5">
    <source>
        <dbReference type="ARBA" id="ARBA00022989"/>
    </source>
</evidence>
<dbReference type="Gene3D" id="1.10.2000.10">
    <property type="entry name" value="Frizzled cysteine-rich domain"/>
    <property type="match status" value="1"/>
</dbReference>
<dbReference type="PRINTS" id="PR00489">
    <property type="entry name" value="FRIZZLED"/>
</dbReference>
<feature type="signal peptide" evidence="12">
    <location>
        <begin position="1"/>
        <end position="34"/>
    </location>
</feature>
<evidence type="ECO:0000256" key="7">
    <source>
        <dbReference type="ARBA" id="ARBA00023157"/>
    </source>
</evidence>
<evidence type="ECO:0000256" key="2">
    <source>
        <dbReference type="ARBA" id="ARBA00008077"/>
    </source>
</evidence>
<dbReference type="GO" id="GO:0060070">
    <property type="term" value="P:canonical Wnt signaling pathway"/>
    <property type="evidence" value="ECO:0007669"/>
    <property type="project" value="TreeGrafter"/>
</dbReference>
<keyword evidence="4 11" id="KW-0812">Transmembrane</keyword>
<dbReference type="GO" id="GO:0016020">
    <property type="term" value="C:membrane"/>
    <property type="evidence" value="ECO:0007669"/>
    <property type="project" value="UniProtKB-SubCell"/>
</dbReference>
<dbReference type="InterPro" id="IPR020067">
    <property type="entry name" value="Frizzled_dom"/>
</dbReference>
<feature type="region of interest" description="Disordered" evidence="10">
    <location>
        <begin position="596"/>
        <end position="649"/>
    </location>
</feature>
<dbReference type="Gene3D" id="1.20.1070.10">
    <property type="entry name" value="Rhodopsin 7-helix transmembrane proteins"/>
    <property type="match status" value="1"/>
</dbReference>
<dbReference type="PROSITE" id="PS50038">
    <property type="entry name" value="FZ"/>
    <property type="match status" value="1"/>
</dbReference>
<dbReference type="InterPro" id="IPR036790">
    <property type="entry name" value="Frizzled_dom_sf"/>
</dbReference>
<comment type="caution">
    <text evidence="9">Lacks conserved residue(s) required for the propagation of feature annotation.</text>
</comment>
<evidence type="ECO:0000256" key="3">
    <source>
        <dbReference type="ARBA" id="ARBA00022473"/>
    </source>
</evidence>
<feature type="disulfide bond" evidence="9">
    <location>
        <begin position="58"/>
        <end position="119"/>
    </location>
</feature>
<organism evidence="15">
    <name type="scientific">Scylla olivacea</name>
    <name type="common">Orange mud crab</name>
    <name type="synonym">Cancer olivacea</name>
    <dbReference type="NCBI Taxonomy" id="85551"/>
    <lineage>
        <taxon>Eukaryota</taxon>
        <taxon>Metazoa</taxon>
        <taxon>Ecdysozoa</taxon>
        <taxon>Arthropoda</taxon>
        <taxon>Crustacea</taxon>
        <taxon>Multicrustacea</taxon>
        <taxon>Malacostraca</taxon>
        <taxon>Eumalacostraca</taxon>
        <taxon>Eucarida</taxon>
        <taxon>Decapoda</taxon>
        <taxon>Pleocyemata</taxon>
        <taxon>Brachyura</taxon>
        <taxon>Eubrachyura</taxon>
        <taxon>Portunoidea</taxon>
        <taxon>Portunidae</taxon>
        <taxon>Portuninae</taxon>
        <taxon>Scylla</taxon>
    </lineage>
</organism>
<dbReference type="GO" id="GO:0017147">
    <property type="term" value="F:Wnt-protein binding"/>
    <property type="evidence" value="ECO:0007669"/>
    <property type="project" value="TreeGrafter"/>
</dbReference>
<feature type="transmembrane region" description="Helical" evidence="11">
    <location>
        <begin position="315"/>
        <end position="346"/>
    </location>
</feature>
<dbReference type="AlphaFoldDB" id="A0A0P4WD34"/>
<evidence type="ECO:0000256" key="11">
    <source>
        <dbReference type="SAM" id="Phobius"/>
    </source>
</evidence>
<keyword evidence="6 11" id="KW-0472">Membrane</keyword>
<keyword evidence="3" id="KW-0217">Developmental protein</keyword>
<evidence type="ECO:0000256" key="8">
    <source>
        <dbReference type="ARBA" id="ARBA00023170"/>
    </source>
</evidence>
<feature type="chain" id="PRO_5006070425" description="Frizzled-4" evidence="12">
    <location>
        <begin position="35"/>
        <end position="649"/>
    </location>
</feature>
<accession>A0A0P4WD34</accession>
<evidence type="ECO:0000256" key="6">
    <source>
        <dbReference type="ARBA" id="ARBA00023136"/>
    </source>
</evidence>
<evidence type="ECO:0008006" key="16">
    <source>
        <dbReference type="Google" id="ProtNLM"/>
    </source>
</evidence>
<keyword evidence="12" id="KW-0732">Signal</keyword>
<feature type="disulfide bond" evidence="9">
    <location>
        <begin position="66"/>
        <end position="112"/>
    </location>
</feature>
<dbReference type="SMART" id="SM01330">
    <property type="entry name" value="Frizzled"/>
    <property type="match status" value="1"/>
</dbReference>
<dbReference type="EMBL" id="GDRN01080163">
    <property type="protein sequence ID" value="JAI62277.1"/>
    <property type="molecule type" value="Transcribed_RNA"/>
</dbReference>
<evidence type="ECO:0000256" key="9">
    <source>
        <dbReference type="PROSITE-ProRule" id="PRU00090"/>
    </source>
</evidence>
<feature type="compositionally biased region" description="Low complexity" evidence="10">
    <location>
        <begin position="173"/>
        <end position="187"/>
    </location>
</feature>
<comment type="subcellular location">
    <subcellularLocation>
        <location evidence="1">Membrane</location>
        <topology evidence="1">Multi-pass membrane protein</topology>
    </subcellularLocation>
</comment>